<sequence length="142" mass="16309">MHPSIRLFTERVHTPLIRFLGKRSWPPSKTPHAHPFAPPEFRNKNYTQFSKAPDPVSSSPFPTSSESKTGNVFQEFWEAPERLWKPRVHHLEEAEIDAILVRRRVSNVFSGSDTILLGYRVVVHLCSRSFVGDLVSEQAFEP</sequence>
<proteinExistence type="predicted"/>
<comment type="caution">
    <text evidence="2">The sequence shown here is derived from an EMBL/GenBank/DDBJ whole genome shotgun (WGS) entry which is preliminary data.</text>
</comment>
<accession>A0ABQ8V9X0</accession>
<protein>
    <submittedName>
        <fullName evidence="2">Uncharacterized protein</fullName>
    </submittedName>
</protein>
<feature type="region of interest" description="Disordered" evidence="1">
    <location>
        <begin position="46"/>
        <end position="68"/>
    </location>
</feature>
<feature type="compositionally biased region" description="Low complexity" evidence="1">
    <location>
        <begin position="53"/>
        <end position="67"/>
    </location>
</feature>
<evidence type="ECO:0000256" key="1">
    <source>
        <dbReference type="SAM" id="MobiDB-lite"/>
    </source>
</evidence>
<evidence type="ECO:0000313" key="2">
    <source>
        <dbReference type="EMBL" id="KAJ4475870.1"/>
    </source>
</evidence>
<dbReference type="EMBL" id="JANVFT010000073">
    <property type="protein sequence ID" value="KAJ4475870.1"/>
    <property type="molecule type" value="Genomic_DNA"/>
</dbReference>
<dbReference type="Proteomes" id="UP001150217">
    <property type="component" value="Unassembled WGS sequence"/>
</dbReference>
<evidence type="ECO:0000313" key="3">
    <source>
        <dbReference type="Proteomes" id="UP001150217"/>
    </source>
</evidence>
<name>A0ABQ8V9X0_9AGAR</name>
<reference evidence="2" key="1">
    <citation type="submission" date="2022-08" db="EMBL/GenBank/DDBJ databases">
        <title>A Global Phylogenomic Analysis of the Shiitake Genus Lentinula.</title>
        <authorList>
            <consortium name="DOE Joint Genome Institute"/>
            <person name="Sierra-Patev S."/>
            <person name="Min B."/>
            <person name="Naranjo-Ortiz M."/>
            <person name="Looney B."/>
            <person name="Konkel Z."/>
            <person name="Slot J.C."/>
            <person name="Sakamoto Y."/>
            <person name="Steenwyk J.L."/>
            <person name="Rokas A."/>
            <person name="Carro J."/>
            <person name="Camarero S."/>
            <person name="Ferreira P."/>
            <person name="Molpeceres G."/>
            <person name="Ruiz-Duenas F.J."/>
            <person name="Serrano A."/>
            <person name="Henrissat B."/>
            <person name="Drula E."/>
            <person name="Hughes K.W."/>
            <person name="Mata J.L."/>
            <person name="Ishikawa N.K."/>
            <person name="Vargas-Isla R."/>
            <person name="Ushijima S."/>
            <person name="Smith C.A."/>
            <person name="Ahrendt S."/>
            <person name="Andreopoulos W."/>
            <person name="He G."/>
            <person name="Labutti K."/>
            <person name="Lipzen A."/>
            <person name="Ng V."/>
            <person name="Riley R."/>
            <person name="Sandor L."/>
            <person name="Barry K."/>
            <person name="Martinez A.T."/>
            <person name="Xiao Y."/>
            <person name="Gibbons J.G."/>
            <person name="Terashima K."/>
            <person name="Grigoriev I.V."/>
            <person name="Hibbett D.S."/>
        </authorList>
    </citation>
    <scope>NUCLEOTIDE SEQUENCE</scope>
    <source>
        <strain evidence="2">RHP3577 ss4</strain>
    </source>
</reference>
<gene>
    <name evidence="2" type="ORF">C8R41DRAFT_774217</name>
</gene>
<organism evidence="2 3">
    <name type="scientific">Lentinula lateritia</name>
    <dbReference type="NCBI Taxonomy" id="40482"/>
    <lineage>
        <taxon>Eukaryota</taxon>
        <taxon>Fungi</taxon>
        <taxon>Dikarya</taxon>
        <taxon>Basidiomycota</taxon>
        <taxon>Agaricomycotina</taxon>
        <taxon>Agaricomycetes</taxon>
        <taxon>Agaricomycetidae</taxon>
        <taxon>Agaricales</taxon>
        <taxon>Marasmiineae</taxon>
        <taxon>Omphalotaceae</taxon>
        <taxon>Lentinula</taxon>
    </lineage>
</organism>
<keyword evidence="3" id="KW-1185">Reference proteome</keyword>